<evidence type="ECO:0000256" key="5">
    <source>
        <dbReference type="SAM" id="Phobius"/>
    </source>
</evidence>
<gene>
    <name evidence="6" type="ORF">AMS68_005208</name>
</gene>
<keyword evidence="7" id="KW-1185">Reference proteome</keyword>
<comment type="subcellular location">
    <subcellularLocation>
        <location evidence="1">Membrane</location>
    </subcellularLocation>
</comment>
<dbReference type="Gene3D" id="1.20.120.550">
    <property type="entry name" value="Membrane associated eicosanoid/glutathione metabolism-like domain"/>
    <property type="match status" value="1"/>
</dbReference>
<dbReference type="PANTHER" id="PTHR35371">
    <property type="entry name" value="INNER MEMBRANE PROTEIN"/>
    <property type="match status" value="1"/>
</dbReference>
<dbReference type="Pfam" id="PF01124">
    <property type="entry name" value="MAPEG"/>
    <property type="match status" value="1"/>
</dbReference>
<keyword evidence="4 5" id="KW-0472">Membrane</keyword>
<keyword evidence="3 5" id="KW-1133">Transmembrane helix</keyword>
<dbReference type="EMBL" id="CP051141">
    <property type="protein sequence ID" value="QIW99690.1"/>
    <property type="molecule type" value="Genomic_DNA"/>
</dbReference>
<dbReference type="AlphaFoldDB" id="A0A6H0XYF4"/>
<dbReference type="PANTHER" id="PTHR35371:SF1">
    <property type="entry name" value="BLR7753 PROTEIN"/>
    <property type="match status" value="1"/>
</dbReference>
<evidence type="ECO:0000313" key="6">
    <source>
        <dbReference type="EMBL" id="QIW99690.1"/>
    </source>
</evidence>
<evidence type="ECO:0000256" key="1">
    <source>
        <dbReference type="ARBA" id="ARBA00004370"/>
    </source>
</evidence>
<proteinExistence type="predicted"/>
<feature type="transmembrane region" description="Helical" evidence="5">
    <location>
        <begin position="12"/>
        <end position="31"/>
    </location>
</feature>
<dbReference type="Proteomes" id="UP000503462">
    <property type="component" value="Chromosome 3"/>
</dbReference>
<dbReference type="InterPro" id="IPR023352">
    <property type="entry name" value="MAPEG-like_dom_sf"/>
</dbReference>
<keyword evidence="2 5" id="KW-0812">Transmembrane</keyword>
<name>A0A6H0XYF4_9PEZI</name>
<reference evidence="6 7" key="1">
    <citation type="journal article" date="2016" name="Sci. Rep.">
        <title>Peltaster fructicola genome reveals evolution from an invasive phytopathogen to an ectophytic parasite.</title>
        <authorList>
            <person name="Xu C."/>
            <person name="Chen H."/>
            <person name="Gleason M.L."/>
            <person name="Xu J.R."/>
            <person name="Liu H."/>
            <person name="Zhang R."/>
            <person name="Sun G."/>
        </authorList>
    </citation>
    <scope>NUCLEOTIDE SEQUENCE [LARGE SCALE GENOMIC DNA]</scope>
    <source>
        <strain evidence="6 7">LNHT1506</strain>
    </source>
</reference>
<dbReference type="GO" id="GO:0016020">
    <property type="term" value="C:membrane"/>
    <property type="evidence" value="ECO:0007669"/>
    <property type="project" value="UniProtKB-SubCell"/>
</dbReference>
<evidence type="ECO:0000256" key="2">
    <source>
        <dbReference type="ARBA" id="ARBA00022692"/>
    </source>
</evidence>
<organism evidence="6 7">
    <name type="scientific">Peltaster fructicola</name>
    <dbReference type="NCBI Taxonomy" id="286661"/>
    <lineage>
        <taxon>Eukaryota</taxon>
        <taxon>Fungi</taxon>
        <taxon>Dikarya</taxon>
        <taxon>Ascomycota</taxon>
        <taxon>Pezizomycotina</taxon>
        <taxon>Dothideomycetes</taxon>
        <taxon>Dothideomycetes incertae sedis</taxon>
        <taxon>Peltaster</taxon>
    </lineage>
</organism>
<sequence length="153" mass="17187">MSTTYNFSLLSIPLYYILAVIPHGQAMAIASRGGGGRHDNRNPKSSDFIAKLKSKLSARDFARFERAESCHRNHFENMPLFVASVLASLFVERQTGVKLDTGLNAALILGTRVLYTLNYETQKWSYVRSMLYFISVGLCFRMILRAAKALGDE</sequence>
<dbReference type="InterPro" id="IPR001129">
    <property type="entry name" value="Membr-assoc_MAPEG"/>
</dbReference>
<accession>A0A6H0XYF4</accession>
<evidence type="ECO:0008006" key="8">
    <source>
        <dbReference type="Google" id="ProtNLM"/>
    </source>
</evidence>
<evidence type="ECO:0000313" key="7">
    <source>
        <dbReference type="Proteomes" id="UP000503462"/>
    </source>
</evidence>
<protein>
    <recommendedName>
        <fullName evidence="8">MAPEG family protein</fullName>
    </recommendedName>
</protein>
<dbReference type="OrthoDB" id="2122304at2759"/>
<evidence type="ECO:0000256" key="4">
    <source>
        <dbReference type="ARBA" id="ARBA00023136"/>
    </source>
</evidence>
<dbReference type="SUPFAM" id="SSF161084">
    <property type="entry name" value="MAPEG domain-like"/>
    <property type="match status" value="1"/>
</dbReference>
<evidence type="ECO:0000256" key="3">
    <source>
        <dbReference type="ARBA" id="ARBA00022989"/>
    </source>
</evidence>